<feature type="transmembrane region" description="Helical" evidence="5">
    <location>
        <begin position="31"/>
        <end position="51"/>
    </location>
</feature>
<dbReference type="PRINTS" id="PR00237">
    <property type="entry name" value="GPCRRHODOPSN"/>
</dbReference>
<dbReference type="GeneID" id="111119595"/>
<evidence type="ECO:0000259" key="6">
    <source>
        <dbReference type="PROSITE" id="PS50262"/>
    </source>
</evidence>
<dbReference type="InterPro" id="IPR017452">
    <property type="entry name" value="GPCR_Rhodpsn_7TM"/>
</dbReference>
<reference evidence="7" key="1">
    <citation type="submission" date="2024-06" db="UniProtKB">
        <authorList>
            <consortium name="RefSeq"/>
        </authorList>
    </citation>
    <scope>NUCLEOTIDE SEQUENCE [LARGE SCALE GENOMIC DNA]</scope>
</reference>
<evidence type="ECO:0000256" key="4">
    <source>
        <dbReference type="ARBA" id="ARBA00023136"/>
    </source>
</evidence>
<feature type="domain" description="G-protein coupled receptors family 1 profile" evidence="6">
    <location>
        <begin position="43"/>
        <end position="298"/>
    </location>
</feature>
<dbReference type="SUPFAM" id="SSF81321">
    <property type="entry name" value="Family A G protein-coupled receptor-like"/>
    <property type="match status" value="1"/>
</dbReference>
<dbReference type="PROSITE" id="PS50262">
    <property type="entry name" value="G_PROTEIN_RECEP_F1_2"/>
    <property type="match status" value="1"/>
</dbReference>
<keyword evidence="7" id="KW-1185">Reference proteome</keyword>
<proteinExistence type="predicted"/>
<evidence type="ECO:0000256" key="1">
    <source>
        <dbReference type="ARBA" id="ARBA00004370"/>
    </source>
</evidence>
<dbReference type="Proteomes" id="UP000694844">
    <property type="component" value="Chromosome 1"/>
</dbReference>
<feature type="transmembrane region" description="Helical" evidence="5">
    <location>
        <begin position="210"/>
        <end position="229"/>
    </location>
</feature>
<dbReference type="InterPro" id="IPR000276">
    <property type="entry name" value="GPCR_Rhodpsn"/>
</dbReference>
<dbReference type="PANTHER" id="PTHR46641:SF2">
    <property type="entry name" value="FMRFAMIDE RECEPTOR"/>
    <property type="match status" value="1"/>
</dbReference>
<accession>A0A8B8CMM2</accession>
<feature type="transmembrane region" description="Helical" evidence="5">
    <location>
        <begin position="108"/>
        <end position="126"/>
    </location>
</feature>
<dbReference type="PANTHER" id="PTHR46641">
    <property type="entry name" value="FMRFAMIDE RECEPTOR-RELATED"/>
    <property type="match status" value="1"/>
</dbReference>
<dbReference type="InterPro" id="IPR052954">
    <property type="entry name" value="GPCR-Ligand_Int"/>
</dbReference>
<evidence type="ECO:0000313" key="7">
    <source>
        <dbReference type="Proteomes" id="UP000694844"/>
    </source>
</evidence>
<keyword evidence="2 5" id="KW-0812">Transmembrane</keyword>
<dbReference type="Gene3D" id="1.20.1070.10">
    <property type="entry name" value="Rhodopsin 7-helix transmembrane proteins"/>
    <property type="match status" value="1"/>
</dbReference>
<keyword evidence="3 5" id="KW-1133">Transmembrane helix</keyword>
<dbReference type="GO" id="GO:0016020">
    <property type="term" value="C:membrane"/>
    <property type="evidence" value="ECO:0007669"/>
    <property type="project" value="UniProtKB-SubCell"/>
</dbReference>
<dbReference type="RefSeq" id="XP_022315626.1">
    <property type="nucleotide sequence ID" value="XM_022459918.1"/>
</dbReference>
<dbReference type="CDD" id="cd14978">
    <property type="entry name" value="7tmA_FMRFamide_R-like"/>
    <property type="match status" value="1"/>
</dbReference>
<evidence type="ECO:0000256" key="3">
    <source>
        <dbReference type="ARBA" id="ARBA00022989"/>
    </source>
</evidence>
<evidence type="ECO:0000313" key="8">
    <source>
        <dbReference type="RefSeq" id="XP_022315626.1"/>
    </source>
</evidence>
<dbReference type="KEGG" id="cvn:111119595"/>
<gene>
    <name evidence="8" type="primary">LOC111119595</name>
</gene>
<name>A0A8B8CMM2_CRAVI</name>
<feature type="transmembrane region" description="Helical" evidence="5">
    <location>
        <begin position="63"/>
        <end position="88"/>
    </location>
</feature>
<feature type="transmembrane region" description="Helical" evidence="5">
    <location>
        <begin position="282"/>
        <end position="301"/>
    </location>
</feature>
<feature type="transmembrane region" description="Helical" evidence="5">
    <location>
        <begin position="241"/>
        <end position="262"/>
    </location>
</feature>
<dbReference type="Pfam" id="PF00001">
    <property type="entry name" value="7tm_1"/>
    <property type="match status" value="1"/>
</dbReference>
<dbReference type="OrthoDB" id="10011262at2759"/>
<reference evidence="8" key="2">
    <citation type="submission" date="2025-08" db="UniProtKB">
        <authorList>
            <consortium name="RefSeq"/>
        </authorList>
    </citation>
    <scope>IDENTIFICATION</scope>
    <source>
        <tissue evidence="8">Whole sample</tissue>
    </source>
</reference>
<protein>
    <submittedName>
        <fullName evidence="8">FMRFamide receptor-like</fullName>
    </submittedName>
</protein>
<feature type="transmembrane region" description="Helical" evidence="5">
    <location>
        <begin position="147"/>
        <end position="167"/>
    </location>
</feature>
<organism evidence="7 8">
    <name type="scientific">Crassostrea virginica</name>
    <name type="common">Eastern oyster</name>
    <dbReference type="NCBI Taxonomy" id="6565"/>
    <lineage>
        <taxon>Eukaryota</taxon>
        <taxon>Metazoa</taxon>
        <taxon>Spiralia</taxon>
        <taxon>Lophotrochozoa</taxon>
        <taxon>Mollusca</taxon>
        <taxon>Bivalvia</taxon>
        <taxon>Autobranchia</taxon>
        <taxon>Pteriomorphia</taxon>
        <taxon>Ostreida</taxon>
        <taxon>Ostreoidea</taxon>
        <taxon>Ostreidae</taxon>
        <taxon>Crassostrea</taxon>
    </lineage>
</organism>
<dbReference type="AlphaFoldDB" id="A0A8B8CMM2"/>
<evidence type="ECO:0000256" key="2">
    <source>
        <dbReference type="ARBA" id="ARBA00022692"/>
    </source>
</evidence>
<comment type="subcellular location">
    <subcellularLocation>
        <location evidence="1">Membrane</location>
    </subcellularLocation>
</comment>
<dbReference type="GO" id="GO:0004930">
    <property type="term" value="F:G protein-coupled receptor activity"/>
    <property type="evidence" value="ECO:0007669"/>
    <property type="project" value="InterPro"/>
</dbReference>
<evidence type="ECO:0000256" key="5">
    <source>
        <dbReference type="SAM" id="Phobius"/>
    </source>
</evidence>
<keyword evidence="4 5" id="KW-0472">Membrane</keyword>
<sequence>MLNSTNNTEIMDSDEEYKEFYETSRFICGMILYPAICIPGLIGNVLTLIVLNMKNMKTSTNAFLAALAISDSIKLINDLIYFVVLVLFRTNPKSGNIAYVNIYPFAHFIFNISTCVSSWLTVSVATERFILVCYPIKAKSLCTRIRAIVISCVIYVVMISVSFPFALRYEKTKTIVDNVTVLDLRVTDLWSNEEFDRYYTWSLNFLRSNIVLIILIILNACIIFSLRKVRANKKNTQRNRITLMMIVVIMVFVICILPDAIMSVHGMGYHEANYLEKGIREFSDTLLTINAAVNFLIYCVFSRTFRQKFVVLFPFCQFKTTGETRNGSYKTVGTKEPEAKDAHSV</sequence>